<dbReference type="GO" id="GO:0016020">
    <property type="term" value="C:membrane"/>
    <property type="evidence" value="ECO:0007669"/>
    <property type="project" value="UniProtKB-SubCell"/>
</dbReference>
<dbReference type="InterPro" id="IPR051694">
    <property type="entry name" value="Immunoregulatory_rcpt-like"/>
</dbReference>
<evidence type="ECO:0000313" key="7">
    <source>
        <dbReference type="EMBL" id="KAK6949852.1"/>
    </source>
</evidence>
<dbReference type="Proteomes" id="UP001369815">
    <property type="component" value="Unassembled WGS sequence"/>
</dbReference>
<comment type="subcellular location">
    <subcellularLocation>
        <location evidence="1">Membrane</location>
        <topology evidence="1">Single-pass membrane protein</topology>
    </subcellularLocation>
</comment>
<feature type="compositionally biased region" description="Basic and acidic residues" evidence="5">
    <location>
        <begin position="316"/>
        <end position="327"/>
    </location>
</feature>
<keyword evidence="8" id="KW-1185">Reference proteome</keyword>
<keyword evidence="4 6" id="KW-0472">Membrane</keyword>
<dbReference type="GO" id="GO:0071944">
    <property type="term" value="C:cell periphery"/>
    <property type="evidence" value="ECO:0007669"/>
    <property type="project" value="UniProtKB-ARBA"/>
</dbReference>
<reference evidence="7 8" key="1">
    <citation type="journal article" date="2024" name="Front Chem Biol">
        <title>Unveiling the potential of Daldinia eschscholtzii MFLUCC 19-0629 through bioactivity and bioinformatics studies for enhanced sustainable agriculture production.</title>
        <authorList>
            <person name="Brooks S."/>
            <person name="Weaver J.A."/>
            <person name="Klomchit A."/>
            <person name="Alharthi S.A."/>
            <person name="Onlamun T."/>
            <person name="Nurani R."/>
            <person name="Vong T.K."/>
            <person name="Alberti F."/>
            <person name="Greco C."/>
        </authorList>
    </citation>
    <scope>NUCLEOTIDE SEQUENCE [LARGE SCALE GENOMIC DNA]</scope>
    <source>
        <strain evidence="7">MFLUCC 19-0629</strain>
    </source>
</reference>
<feature type="compositionally biased region" description="Pro residues" evidence="5">
    <location>
        <begin position="279"/>
        <end position="290"/>
    </location>
</feature>
<feature type="compositionally biased region" description="Polar residues" evidence="5">
    <location>
        <begin position="1"/>
        <end position="11"/>
    </location>
</feature>
<proteinExistence type="predicted"/>
<evidence type="ECO:0000256" key="2">
    <source>
        <dbReference type="ARBA" id="ARBA00022692"/>
    </source>
</evidence>
<accession>A0AAX6MCC5</accession>
<feature type="region of interest" description="Disordered" evidence="5">
    <location>
        <begin position="1"/>
        <end position="26"/>
    </location>
</feature>
<comment type="caution">
    <text evidence="7">The sequence shown here is derived from an EMBL/GenBank/DDBJ whole genome shotgun (WGS) entry which is preliminary data.</text>
</comment>
<evidence type="ECO:0000313" key="8">
    <source>
        <dbReference type="Proteomes" id="UP001369815"/>
    </source>
</evidence>
<evidence type="ECO:0000256" key="3">
    <source>
        <dbReference type="ARBA" id="ARBA00022989"/>
    </source>
</evidence>
<keyword evidence="2 6" id="KW-0812">Transmembrane</keyword>
<protein>
    <submittedName>
        <fullName evidence="7">Uncharacterized protein</fullName>
    </submittedName>
</protein>
<sequence length="327" mass="35021">MTIQTTTTAASPSGVEAKAASNPTTTAPSVSVLTLTQKELTTTFTPPSSCAEMHLTQLSSPGYQIWLNEPQPVPNSKFGDCYPPGYINGYTSVCDKPHSSSAMLYLHTKCLEFHRSYVLAAACCASGFQLHVPDEPIDTNRPAYGGTCYSNFQVGQTVKVTAYDSASVTATVDWVASATNDQAYAHPIDGFALSSDDSNSSGLSGGAIAGIVIGVLVVVIALLVGLLFFLKRYRQKKNPQNTPDGLQQGQQQQAVPSEQWSNKEPLVSPGTGYAQSQYTPPPRAYGPTPPYQATEHYELDSQTPNELDSGWAGGELENHEVPAHKRN</sequence>
<evidence type="ECO:0000256" key="1">
    <source>
        <dbReference type="ARBA" id="ARBA00004167"/>
    </source>
</evidence>
<feature type="transmembrane region" description="Helical" evidence="6">
    <location>
        <begin position="207"/>
        <end position="230"/>
    </location>
</feature>
<feature type="region of interest" description="Disordered" evidence="5">
    <location>
        <begin position="238"/>
        <end position="327"/>
    </location>
</feature>
<evidence type="ECO:0000256" key="4">
    <source>
        <dbReference type="ARBA" id="ARBA00023136"/>
    </source>
</evidence>
<dbReference type="PANTHER" id="PTHR15549">
    <property type="entry name" value="PAIRED IMMUNOGLOBULIN-LIKE TYPE 2 RECEPTOR"/>
    <property type="match status" value="1"/>
</dbReference>
<organism evidence="7 8">
    <name type="scientific">Daldinia eschscholtzii</name>
    <dbReference type="NCBI Taxonomy" id="292717"/>
    <lineage>
        <taxon>Eukaryota</taxon>
        <taxon>Fungi</taxon>
        <taxon>Dikarya</taxon>
        <taxon>Ascomycota</taxon>
        <taxon>Pezizomycotina</taxon>
        <taxon>Sordariomycetes</taxon>
        <taxon>Xylariomycetidae</taxon>
        <taxon>Xylariales</taxon>
        <taxon>Hypoxylaceae</taxon>
        <taxon>Daldinia</taxon>
    </lineage>
</organism>
<evidence type="ECO:0000256" key="5">
    <source>
        <dbReference type="SAM" id="MobiDB-lite"/>
    </source>
</evidence>
<gene>
    <name evidence="7" type="ORF">Daesc_008174</name>
</gene>
<dbReference type="PANTHER" id="PTHR15549:SF26">
    <property type="entry name" value="AXIAL BUDDING PATTERN PROTEIN 2-RELATED"/>
    <property type="match status" value="1"/>
</dbReference>
<dbReference type="EMBL" id="JBANMG010000008">
    <property type="protein sequence ID" value="KAK6949852.1"/>
    <property type="molecule type" value="Genomic_DNA"/>
</dbReference>
<dbReference type="AlphaFoldDB" id="A0AAX6MCC5"/>
<name>A0AAX6MCC5_9PEZI</name>
<evidence type="ECO:0000256" key="6">
    <source>
        <dbReference type="SAM" id="Phobius"/>
    </source>
</evidence>
<keyword evidence="3 6" id="KW-1133">Transmembrane helix</keyword>